<feature type="transmembrane region" description="Helical" evidence="9">
    <location>
        <begin position="408"/>
        <end position="426"/>
    </location>
</feature>
<feature type="coiled-coil region" evidence="8">
    <location>
        <begin position="232"/>
        <end position="259"/>
    </location>
</feature>
<keyword evidence="8" id="KW-0175">Coiled coil</keyword>
<dbReference type="PROSITE" id="PS00216">
    <property type="entry name" value="SUGAR_TRANSPORT_1"/>
    <property type="match status" value="1"/>
</dbReference>
<dbReference type="SUPFAM" id="SSF103473">
    <property type="entry name" value="MFS general substrate transporter"/>
    <property type="match status" value="1"/>
</dbReference>
<dbReference type="InterPro" id="IPR036259">
    <property type="entry name" value="MFS_trans_sf"/>
</dbReference>
<keyword evidence="4" id="KW-0762">Sugar transport</keyword>
<evidence type="ECO:0000259" key="10">
    <source>
        <dbReference type="PROSITE" id="PS50850"/>
    </source>
</evidence>
<dbReference type="EMBL" id="GDHF01006611">
    <property type="protein sequence ID" value="JAI45703.1"/>
    <property type="molecule type" value="Transcribed_RNA"/>
</dbReference>
<feature type="transmembrane region" description="Helical" evidence="9">
    <location>
        <begin position="120"/>
        <end position="141"/>
    </location>
</feature>
<feature type="transmembrane region" description="Helical" evidence="9">
    <location>
        <begin position="309"/>
        <end position="327"/>
    </location>
</feature>
<evidence type="ECO:0000313" key="11">
    <source>
        <dbReference type="EMBL" id="JAI45703.1"/>
    </source>
</evidence>
<feature type="transmembrane region" description="Helical" evidence="9">
    <location>
        <begin position="21"/>
        <end position="46"/>
    </location>
</feature>
<dbReference type="InterPro" id="IPR050549">
    <property type="entry name" value="MFS_Trehalose_Transporter"/>
</dbReference>
<keyword evidence="3" id="KW-1003">Cell membrane</keyword>
<evidence type="ECO:0000256" key="9">
    <source>
        <dbReference type="SAM" id="Phobius"/>
    </source>
</evidence>
<feature type="transmembrane region" description="Helical" evidence="9">
    <location>
        <begin position="153"/>
        <end position="171"/>
    </location>
</feature>
<protein>
    <submittedName>
        <fullName evidence="11">Facilitated trehalose transporter Tret1</fullName>
    </submittedName>
</protein>
<dbReference type="PANTHER" id="PTHR48021:SF33">
    <property type="entry name" value="AT22075P-RELATED"/>
    <property type="match status" value="1"/>
</dbReference>
<gene>
    <name evidence="11" type="primary">Tret1_36</name>
    <name evidence="12" type="synonym">Tret1_37</name>
    <name evidence="11" type="ORF">c1_g2_i1</name>
    <name evidence="12" type="ORF">c1_g2_i2</name>
</gene>
<dbReference type="GeneID" id="108968123"/>
<dbReference type="EMBL" id="GDHF01002152">
    <property type="protein sequence ID" value="JAI50162.1"/>
    <property type="molecule type" value="Transcribed_RNA"/>
</dbReference>
<dbReference type="InterPro" id="IPR005828">
    <property type="entry name" value="MFS_sugar_transport-like"/>
</dbReference>
<feature type="transmembrane region" description="Helical" evidence="9">
    <location>
        <begin position="66"/>
        <end position="87"/>
    </location>
</feature>
<sequence length="472" mass="51626">MLFNLCKSSEGVFNSVYRMQLFAAASVTIITFCNGIAIGWFAPMLAKLQSPTESPVDFVATVEQGSWIGSLLCIGGLTGNLLFGVLMDAISRKACIYLLAVPHILSWILIYVAPSIEYLYAARFASGMTGGGNWVVVPIFIGEIADPIIRGRLTSLFTLALNAGMLVGYIFSSYVPYHIIPMAVILLPVLYLVIAIYFPETPSYLLRCEREEEAEKSLKFYLNNKTLTKLELEQFNIKYAELKSAMKQQRAQADAVTLRDFFTKRSLRAFCIASSVVFINIATGSFALLNYMSTIFVAVKTEIHPDTNTVLIGVVQILGAYIAMIVVDRFGRKVLLLVSTASTGICLAAFGTYAFLVDETNVDLTAYSSWLPLVLMALIILSANVGLIPVAAVIIVEILPTKIRAKGVSFCVALMSVFAFTLLKVFPPCMEAFGLATTIWACAAFAALGLIYIAIFVPETKGKSMDVDEDQY</sequence>
<dbReference type="Pfam" id="PF00083">
    <property type="entry name" value="Sugar_tr"/>
    <property type="match status" value="1"/>
</dbReference>
<feature type="transmembrane region" description="Helical" evidence="9">
    <location>
        <begin position="334"/>
        <end position="357"/>
    </location>
</feature>
<reference evidence="11" key="1">
    <citation type="submission" date="2015-06" db="EMBL/GenBank/DDBJ databases">
        <authorList>
            <person name="Hoefler B.C."/>
            <person name="Straight P.D."/>
        </authorList>
    </citation>
    <scope>NUCLEOTIDE SEQUENCE</scope>
</reference>
<evidence type="ECO:0000256" key="5">
    <source>
        <dbReference type="ARBA" id="ARBA00022692"/>
    </source>
</evidence>
<dbReference type="GO" id="GO:0005886">
    <property type="term" value="C:plasma membrane"/>
    <property type="evidence" value="ECO:0007669"/>
    <property type="project" value="UniProtKB-SubCell"/>
</dbReference>
<dbReference type="AlphaFoldDB" id="A0A0K8W3E2"/>
<comment type="subcellular location">
    <subcellularLocation>
        <location evidence="1">Cell membrane</location>
        <topology evidence="1">Multi-pass membrane protein</topology>
    </subcellularLocation>
</comment>
<evidence type="ECO:0000256" key="2">
    <source>
        <dbReference type="ARBA" id="ARBA00022448"/>
    </source>
</evidence>
<evidence type="ECO:0000256" key="8">
    <source>
        <dbReference type="SAM" id="Coils"/>
    </source>
</evidence>
<keyword evidence="2" id="KW-0813">Transport</keyword>
<keyword evidence="5 9" id="KW-0812">Transmembrane</keyword>
<keyword evidence="6 9" id="KW-1133">Transmembrane helix</keyword>
<evidence type="ECO:0000256" key="7">
    <source>
        <dbReference type="ARBA" id="ARBA00023136"/>
    </source>
</evidence>
<evidence type="ECO:0000313" key="12">
    <source>
        <dbReference type="EMBL" id="JAI50162.1"/>
    </source>
</evidence>
<dbReference type="InterPro" id="IPR020846">
    <property type="entry name" value="MFS_dom"/>
</dbReference>
<name>A0A0K8W3E2_BACLA</name>
<dbReference type="PROSITE" id="PS50850">
    <property type="entry name" value="MFS"/>
    <property type="match status" value="1"/>
</dbReference>
<feature type="transmembrane region" description="Helical" evidence="9">
    <location>
        <begin position="177"/>
        <end position="198"/>
    </location>
</feature>
<dbReference type="PANTHER" id="PTHR48021">
    <property type="match status" value="1"/>
</dbReference>
<dbReference type="InterPro" id="IPR044775">
    <property type="entry name" value="MFS_ERD6/Tret1-like"/>
</dbReference>
<accession>A0A0K8W3E2</accession>
<feature type="transmembrane region" description="Helical" evidence="9">
    <location>
        <begin position="369"/>
        <end position="396"/>
    </location>
</feature>
<evidence type="ECO:0000256" key="1">
    <source>
        <dbReference type="ARBA" id="ARBA00004651"/>
    </source>
</evidence>
<dbReference type="CDD" id="cd17358">
    <property type="entry name" value="MFS_GLUT6_8_Class3_like"/>
    <property type="match status" value="1"/>
</dbReference>
<dbReference type="GO" id="GO:0051119">
    <property type="term" value="F:sugar transmembrane transporter activity"/>
    <property type="evidence" value="ECO:0007669"/>
    <property type="project" value="InterPro"/>
</dbReference>
<dbReference type="Gene3D" id="1.20.1250.20">
    <property type="entry name" value="MFS general substrate transporter like domains"/>
    <property type="match status" value="1"/>
</dbReference>
<feature type="transmembrane region" description="Helical" evidence="9">
    <location>
        <begin position="269"/>
        <end position="289"/>
    </location>
</feature>
<feature type="transmembrane region" description="Helical" evidence="9">
    <location>
        <begin position="94"/>
        <end position="114"/>
    </location>
</feature>
<dbReference type="InterPro" id="IPR005829">
    <property type="entry name" value="Sugar_transporter_CS"/>
</dbReference>
<feature type="domain" description="Major facilitator superfamily (MFS) profile" evidence="10">
    <location>
        <begin position="23"/>
        <end position="461"/>
    </location>
</feature>
<evidence type="ECO:0000256" key="6">
    <source>
        <dbReference type="ARBA" id="ARBA00022989"/>
    </source>
</evidence>
<evidence type="ECO:0000256" key="3">
    <source>
        <dbReference type="ARBA" id="ARBA00022475"/>
    </source>
</evidence>
<evidence type="ECO:0000256" key="4">
    <source>
        <dbReference type="ARBA" id="ARBA00022597"/>
    </source>
</evidence>
<keyword evidence="7 9" id="KW-0472">Membrane</keyword>
<dbReference type="FunFam" id="1.20.1250.20:FF:000218">
    <property type="entry name" value="facilitated trehalose transporter Tret1"/>
    <property type="match status" value="1"/>
</dbReference>
<dbReference type="OrthoDB" id="8120565at2759"/>
<organism evidence="11">
    <name type="scientific">Bactrocera latifrons</name>
    <name type="common">Malaysian fruit fly</name>
    <name type="synonym">Chaetodacus latifrons</name>
    <dbReference type="NCBI Taxonomy" id="174628"/>
    <lineage>
        <taxon>Eukaryota</taxon>
        <taxon>Metazoa</taxon>
        <taxon>Ecdysozoa</taxon>
        <taxon>Arthropoda</taxon>
        <taxon>Hexapoda</taxon>
        <taxon>Insecta</taxon>
        <taxon>Pterygota</taxon>
        <taxon>Neoptera</taxon>
        <taxon>Endopterygota</taxon>
        <taxon>Diptera</taxon>
        <taxon>Brachycera</taxon>
        <taxon>Muscomorpha</taxon>
        <taxon>Tephritoidea</taxon>
        <taxon>Tephritidae</taxon>
        <taxon>Bactrocera</taxon>
        <taxon>Bactrocera</taxon>
    </lineage>
</organism>
<proteinExistence type="predicted"/>
<feature type="transmembrane region" description="Helical" evidence="9">
    <location>
        <begin position="432"/>
        <end position="455"/>
    </location>
</feature>